<dbReference type="EMBL" id="MEUA01000010">
    <property type="protein sequence ID" value="OGC16337.1"/>
    <property type="molecule type" value="Genomic_DNA"/>
</dbReference>
<proteinExistence type="predicted"/>
<feature type="signal peptide" evidence="1">
    <location>
        <begin position="1"/>
        <end position="34"/>
    </location>
</feature>
<dbReference type="InterPro" id="IPR013783">
    <property type="entry name" value="Ig-like_fold"/>
</dbReference>
<accession>A0A1F4S7H6</accession>
<organism evidence="2 3">
    <name type="scientific">candidate division WOR-1 bacterium RIFOXYB2_FULL_36_35</name>
    <dbReference type="NCBI Taxonomy" id="1802578"/>
    <lineage>
        <taxon>Bacteria</taxon>
        <taxon>Bacillati</taxon>
        <taxon>Saganbacteria</taxon>
    </lineage>
</organism>
<keyword evidence="1" id="KW-0732">Signal</keyword>
<comment type="caution">
    <text evidence="2">The sequence shown here is derived from an EMBL/GenBank/DDBJ whole genome shotgun (WGS) entry which is preliminary data.</text>
</comment>
<dbReference type="Gene3D" id="2.60.40.10">
    <property type="entry name" value="Immunoglobulins"/>
    <property type="match status" value="1"/>
</dbReference>
<dbReference type="Proteomes" id="UP000177905">
    <property type="component" value="Unassembled WGS sequence"/>
</dbReference>
<feature type="chain" id="PRO_5009514373" description="Ig-like domain-containing protein" evidence="1">
    <location>
        <begin position="35"/>
        <end position="822"/>
    </location>
</feature>
<gene>
    <name evidence="2" type="ORF">A2290_04490</name>
</gene>
<evidence type="ECO:0008006" key="4">
    <source>
        <dbReference type="Google" id="ProtNLM"/>
    </source>
</evidence>
<evidence type="ECO:0000313" key="2">
    <source>
        <dbReference type="EMBL" id="OGC16337.1"/>
    </source>
</evidence>
<evidence type="ECO:0000313" key="3">
    <source>
        <dbReference type="Proteomes" id="UP000177905"/>
    </source>
</evidence>
<reference evidence="2 3" key="1">
    <citation type="journal article" date="2016" name="Nat. Commun.">
        <title>Thousands of microbial genomes shed light on interconnected biogeochemical processes in an aquifer system.</title>
        <authorList>
            <person name="Anantharaman K."/>
            <person name="Brown C.T."/>
            <person name="Hug L.A."/>
            <person name="Sharon I."/>
            <person name="Castelle C.J."/>
            <person name="Probst A.J."/>
            <person name="Thomas B.C."/>
            <person name="Singh A."/>
            <person name="Wilkins M.J."/>
            <person name="Karaoz U."/>
            <person name="Brodie E.L."/>
            <person name="Williams K.H."/>
            <person name="Hubbard S.S."/>
            <person name="Banfield J.F."/>
        </authorList>
    </citation>
    <scope>NUCLEOTIDE SEQUENCE [LARGE SCALE GENOMIC DNA]</scope>
</reference>
<dbReference type="Pfam" id="PF09136">
    <property type="entry name" value="Glucodextran_B"/>
    <property type="match status" value="1"/>
</dbReference>
<evidence type="ECO:0000256" key="1">
    <source>
        <dbReference type="SAM" id="SignalP"/>
    </source>
</evidence>
<name>A0A1F4S7H6_UNCSA</name>
<dbReference type="SUPFAM" id="SSF50939">
    <property type="entry name" value="Sialidases"/>
    <property type="match status" value="1"/>
</dbReference>
<protein>
    <recommendedName>
        <fullName evidence="4">Ig-like domain-containing protein</fullName>
    </recommendedName>
</protein>
<dbReference type="InterPro" id="IPR036278">
    <property type="entry name" value="Sialidase_sf"/>
</dbReference>
<dbReference type="AlphaFoldDB" id="A0A1F4S7H6"/>
<sequence>MNNIKTTKQKKIINIFSCVIFIILLFSLTNTSNASIFQDTQNNLHCILKNNYFRSTNFGETWKEFTLQSTFETNGIIQERSNGILSFFWVKNKKLYEKESKNKGSDFSEPRQILQDFSPLSFFIKIINGTSHIVYQRENTIFHRFSINNEKKFSEDQILSSFPTIEGWSFFADENVLRINIVSNKKIYQIESIDQGNTFTSPEQIYYSNNDITEIASSLFVFWIEKKANTCKILFLEGKNTEPTKIYESTETLSDLQVKATSQSIIISFNENKFSKKIPMITRLFTNGQIINQPKEATNSPYEDGKFVDCLTKENKLIVFLTSDDNTLKKEEFGNYPPEVKTTLPEDGFITNSNKILFKFLGSDIDQDNLLFEIKANKYKNLNPDKPLTFKELTSEAKLEFPDEEGDYYLETSVTDGIAKRDSKEITKIIIDKTPPEIIITKPLHNQITTNSEIETSFQTSEESYIKLNGKDYYLKKGDKLSTLIMLKEGENKIELTAMDKAGNVTTESLYVTYNANAPVILITKPTPMSWFKSGSTIFLEISISDNNNDVEDLPTISINSKEVSAFLINDTSQNKINGFIELPENLKEGQTLLNLTVKDKNENTGTNQITFGIDNKPPSLIKKSIYADYDKISIPIDESGSGLDSTSIRLKVYQGSLEVSGKIEIKNSLIEFTPSTKLTKESYTLQYSFSDNAGNLASPESFNIMLTPDTKIFATTNTSYSFQITNLQNGPNPFNHDKDQAIIIKYILSSYPANIEFYLFSITGKLLYKTSFLATNTTEHINFRGVDNYGNYLSPGVYPYILQAKDNYGTKDLKRGKIIIF</sequence>